<dbReference type="GO" id="GO:0016616">
    <property type="term" value="F:oxidoreductase activity, acting on the CH-OH group of donors, NAD or NADP as acceptor"/>
    <property type="evidence" value="ECO:0007669"/>
    <property type="project" value="TreeGrafter"/>
</dbReference>
<organism evidence="4 5">
    <name type="scientific">Cognaticolwellia beringensis</name>
    <dbReference type="NCBI Taxonomy" id="1967665"/>
    <lineage>
        <taxon>Bacteria</taxon>
        <taxon>Pseudomonadati</taxon>
        <taxon>Pseudomonadota</taxon>
        <taxon>Gammaproteobacteria</taxon>
        <taxon>Alteromonadales</taxon>
        <taxon>Colwelliaceae</taxon>
        <taxon>Cognaticolwellia</taxon>
    </lineage>
</organism>
<dbReference type="PRINTS" id="PR00080">
    <property type="entry name" value="SDRFAMILY"/>
</dbReference>
<evidence type="ECO:0000256" key="2">
    <source>
        <dbReference type="ARBA" id="ARBA00023002"/>
    </source>
</evidence>
<reference evidence="4 5" key="1">
    <citation type="submission" date="2017-08" db="EMBL/GenBank/DDBJ databases">
        <title>Complete genome of Colwellia sp. NB097-1, a psychrophile bacterium ioslated from Bering Sea.</title>
        <authorList>
            <person name="Chen X."/>
        </authorList>
    </citation>
    <scope>NUCLEOTIDE SEQUENCE [LARGE SCALE GENOMIC DNA]</scope>
    <source>
        <strain evidence="4 5">NB097-1</strain>
    </source>
</reference>
<evidence type="ECO:0000256" key="1">
    <source>
        <dbReference type="ARBA" id="ARBA00006484"/>
    </source>
</evidence>
<name>A0A222GA91_9GAMM</name>
<dbReference type="PANTHER" id="PTHR42760:SF37">
    <property type="entry name" value="CLAVALDEHYDE DEHYDROGENASE"/>
    <property type="match status" value="1"/>
</dbReference>
<dbReference type="PANTHER" id="PTHR42760">
    <property type="entry name" value="SHORT-CHAIN DEHYDROGENASES/REDUCTASES FAMILY MEMBER"/>
    <property type="match status" value="1"/>
</dbReference>
<dbReference type="RefSeq" id="WP_081151627.1">
    <property type="nucleotide sequence ID" value="NZ_CP020465.1"/>
</dbReference>
<dbReference type="PRINTS" id="PR00081">
    <property type="entry name" value="GDHRDH"/>
</dbReference>
<dbReference type="InterPro" id="IPR036291">
    <property type="entry name" value="NAD(P)-bd_dom_sf"/>
</dbReference>
<dbReference type="InterPro" id="IPR020904">
    <property type="entry name" value="Sc_DH/Rdtase_CS"/>
</dbReference>
<dbReference type="SUPFAM" id="SSF51735">
    <property type="entry name" value="NAD(P)-binding Rossmann-fold domains"/>
    <property type="match status" value="1"/>
</dbReference>
<evidence type="ECO:0000256" key="3">
    <source>
        <dbReference type="RuleBase" id="RU000363"/>
    </source>
</evidence>
<accession>A0A222GA91</accession>
<dbReference type="Pfam" id="PF00106">
    <property type="entry name" value="adh_short"/>
    <property type="match status" value="1"/>
</dbReference>
<keyword evidence="2" id="KW-0560">Oxidoreductase</keyword>
<evidence type="ECO:0000313" key="4">
    <source>
        <dbReference type="EMBL" id="ASP48304.1"/>
    </source>
</evidence>
<sequence length="269" mass="28438">MSKIAFISGASRGIGRATAIAFAKAGYKLAITARELGSNSLQKDKSSNDNYAGSSLTETAHMLEEFGTEVIALKMDLLNTNSVHVAINKVLEHFGTVDVVINNAIYQGPDLNAALMDLSPDTFEKVARAYIGAPVQITQAVIPSMLQQQSGCIINITSGAGEKDPPIPASRGGWGYAYGAGKAAVSRLSGIICREHGHQGIRAFTVNPGVVNTETLRATIGDQGIKGLKQAVAEPDEIANVLLWIAENPAADSMQYSTIQAQKLAKDLK</sequence>
<dbReference type="PROSITE" id="PS00061">
    <property type="entry name" value="ADH_SHORT"/>
    <property type="match status" value="1"/>
</dbReference>
<gene>
    <name evidence="4" type="ORF">B5D82_11340</name>
</gene>
<comment type="similarity">
    <text evidence="1 3">Belongs to the short-chain dehydrogenases/reductases (SDR) family.</text>
</comment>
<dbReference type="Gene3D" id="3.40.50.720">
    <property type="entry name" value="NAD(P)-binding Rossmann-like Domain"/>
    <property type="match status" value="1"/>
</dbReference>
<dbReference type="CDD" id="cd05233">
    <property type="entry name" value="SDR_c"/>
    <property type="match status" value="1"/>
</dbReference>
<dbReference type="AlphaFoldDB" id="A0A222GA91"/>
<proteinExistence type="inferred from homology"/>
<dbReference type="KEGG" id="cber:B5D82_11340"/>
<dbReference type="Proteomes" id="UP000202259">
    <property type="component" value="Chromosome"/>
</dbReference>
<keyword evidence="5" id="KW-1185">Reference proteome</keyword>
<dbReference type="OrthoDB" id="20590at2"/>
<protein>
    <submittedName>
        <fullName evidence="4">NAD(P)-dependent oxidoreductase</fullName>
    </submittedName>
</protein>
<dbReference type="InterPro" id="IPR002347">
    <property type="entry name" value="SDR_fam"/>
</dbReference>
<evidence type="ECO:0000313" key="5">
    <source>
        <dbReference type="Proteomes" id="UP000202259"/>
    </source>
</evidence>
<dbReference type="EMBL" id="CP020465">
    <property type="protein sequence ID" value="ASP48304.1"/>
    <property type="molecule type" value="Genomic_DNA"/>
</dbReference>